<protein>
    <recommendedName>
        <fullName evidence="6">LIM zinc-binding domain-containing protein</fullName>
    </recommendedName>
</protein>
<dbReference type="PANTHER" id="PTHR24210:SF14">
    <property type="entry name" value="LIM ZINC-BINDING DOMAIN-CONTAINING PROTEIN"/>
    <property type="match status" value="1"/>
</dbReference>
<proteinExistence type="predicted"/>
<dbReference type="Gene3D" id="2.10.110.10">
    <property type="entry name" value="Cysteine Rich Protein"/>
    <property type="match status" value="2"/>
</dbReference>
<comment type="caution">
    <text evidence="7">The sequence shown here is derived from an EMBL/GenBank/DDBJ whole genome shotgun (WGS) entry which is preliminary data.</text>
</comment>
<evidence type="ECO:0000313" key="7">
    <source>
        <dbReference type="EMBL" id="KAK4546934.1"/>
    </source>
</evidence>
<feature type="region of interest" description="Disordered" evidence="5">
    <location>
        <begin position="67"/>
        <end position="86"/>
    </location>
</feature>
<evidence type="ECO:0000313" key="8">
    <source>
        <dbReference type="Proteomes" id="UP001324427"/>
    </source>
</evidence>
<feature type="compositionally biased region" description="Pro residues" evidence="5">
    <location>
        <begin position="289"/>
        <end position="300"/>
    </location>
</feature>
<keyword evidence="3 4" id="KW-0440">LIM domain</keyword>
<dbReference type="GO" id="GO:0046872">
    <property type="term" value="F:metal ion binding"/>
    <property type="evidence" value="ECO:0007669"/>
    <property type="project" value="UniProtKB-KW"/>
</dbReference>
<feature type="region of interest" description="Disordered" evidence="5">
    <location>
        <begin position="524"/>
        <end position="704"/>
    </location>
</feature>
<dbReference type="InterPro" id="IPR017351">
    <property type="entry name" value="PINCH-1-4-like"/>
</dbReference>
<evidence type="ECO:0000259" key="6">
    <source>
        <dbReference type="PROSITE" id="PS50023"/>
    </source>
</evidence>
<feature type="compositionally biased region" description="Polar residues" evidence="5">
    <location>
        <begin position="302"/>
        <end position="317"/>
    </location>
</feature>
<dbReference type="PANTHER" id="PTHR24210">
    <property type="entry name" value="LIM DOMAIN-CONTAINING PROTEIN"/>
    <property type="match status" value="1"/>
</dbReference>
<keyword evidence="2 4" id="KW-0862">Zinc</keyword>
<dbReference type="Proteomes" id="UP001324427">
    <property type="component" value="Unassembled WGS sequence"/>
</dbReference>
<feature type="compositionally biased region" description="Polar residues" evidence="5">
    <location>
        <begin position="143"/>
        <end position="160"/>
    </location>
</feature>
<keyword evidence="1 4" id="KW-0479">Metal-binding</keyword>
<feature type="compositionally biased region" description="Low complexity" evidence="5">
    <location>
        <begin position="468"/>
        <end position="499"/>
    </location>
</feature>
<gene>
    <name evidence="7" type="ORF">LTR36_001666</name>
</gene>
<evidence type="ECO:0000256" key="5">
    <source>
        <dbReference type="SAM" id="MobiDB-lite"/>
    </source>
</evidence>
<feature type="compositionally biased region" description="Polar residues" evidence="5">
    <location>
        <begin position="391"/>
        <end position="402"/>
    </location>
</feature>
<dbReference type="CDD" id="cd09397">
    <property type="entry name" value="LIM1_UF1"/>
    <property type="match status" value="1"/>
</dbReference>
<dbReference type="EMBL" id="JAVFHQ010000013">
    <property type="protein sequence ID" value="KAK4546934.1"/>
    <property type="molecule type" value="Genomic_DNA"/>
</dbReference>
<dbReference type="AlphaFoldDB" id="A0AAV9JNJ1"/>
<feature type="compositionally biased region" description="Polar residues" evidence="5">
    <location>
        <begin position="602"/>
        <end position="614"/>
    </location>
</feature>
<organism evidence="7 8">
    <name type="scientific">Oleoguttula mirabilis</name>
    <dbReference type="NCBI Taxonomy" id="1507867"/>
    <lineage>
        <taxon>Eukaryota</taxon>
        <taxon>Fungi</taxon>
        <taxon>Dikarya</taxon>
        <taxon>Ascomycota</taxon>
        <taxon>Pezizomycotina</taxon>
        <taxon>Dothideomycetes</taxon>
        <taxon>Dothideomycetidae</taxon>
        <taxon>Mycosphaerellales</taxon>
        <taxon>Teratosphaeriaceae</taxon>
        <taxon>Oleoguttula</taxon>
    </lineage>
</organism>
<dbReference type="SMART" id="SM00132">
    <property type="entry name" value="LIM"/>
    <property type="match status" value="2"/>
</dbReference>
<name>A0AAV9JNJ1_9PEZI</name>
<dbReference type="InterPro" id="IPR001781">
    <property type="entry name" value="Znf_LIM"/>
</dbReference>
<feature type="domain" description="LIM zinc-binding" evidence="6">
    <location>
        <begin position="769"/>
        <end position="834"/>
    </location>
</feature>
<sequence>MSSLAATLAADGMRPASFLPAIKCSNCGQEIEIASMGDHLCGKADPSPKMQHASLSNPFTLRQMNTNGQHASHIPSPLQQQSQPVTLPKTRIRAPTVTSNQLAAPRPIRTAPPRINPDAANKPFLAPRPPRSDSPMSPALSVRSGSSNNSRPQIARSMTSPMPRMFDFRPPSPELTGNADCAFPPFPTPSTAGSGSRPGTSNGRKTSTPSERAPSRGRPGQEARLAVETESFNFAPKSPLGNPSEPARGRSSTMRSGPWDASGQGISPQPLAPLDRRRPSLSSIKLSHEPPPIPTEPLPRPSTSHSDTQTPSATTPGPNDVPSGRQQIQKNAPTRPERPAEDVLSPRFLDQMTAEPIIEMPSTFSPSQPPVPMRSADRSRTFPVRQESSDEPSPSQALQRTPSEPPGRGRGHRPSMTATSISEPSRIPQTQARARSQSRSGPRMDHRLQDAPPVPMPVHQHNQERMHSPSQSGSSTASSAQSVGNSNSTSGPSPVGSAASSVDAFSALTQAKYGEDERMRVAGLNLKAQQKPGMRAEQPAQRSPPFARPSPPQQLVLPVERVPTIPAALSPPLESPMDPAMQSGRAAPMGLEPIGPPPALQSRPSLPRTNTTPEPRQRQPALADVSAIPALGVPAGKDAYDPYRAPSPQPALRTRSNSNAAAQNKAYNTGSSMRPLSPQPVPPPPIPQEVPRAQPPTRRGTSVKPKCRGCGLLIEGKSVKAADGRLTGRWHKACFTCKACEQPFTTADFYVINNQPYCEQHYHEQNGSLCHGCTRGIEGHYLETISSSAAGSGEKKFHPRCFTCHDCRQVLSDDYFEINSRVYCERHALAAMRGQARMAGPGLNPPDRKALTAERRTTKLMMM</sequence>
<feature type="compositionally biased region" description="Low complexity" evidence="5">
    <location>
        <begin position="103"/>
        <end position="117"/>
    </location>
</feature>
<feature type="compositionally biased region" description="Polar residues" evidence="5">
    <location>
        <begin position="654"/>
        <end position="674"/>
    </location>
</feature>
<evidence type="ECO:0000256" key="4">
    <source>
        <dbReference type="PROSITE-ProRule" id="PRU00125"/>
    </source>
</evidence>
<feature type="compositionally biased region" description="Polar residues" evidence="5">
    <location>
        <begin position="189"/>
        <end position="210"/>
    </location>
</feature>
<keyword evidence="8" id="KW-1185">Reference proteome</keyword>
<feature type="domain" description="LIM zinc-binding" evidence="6">
    <location>
        <begin position="705"/>
        <end position="768"/>
    </location>
</feature>
<accession>A0AAV9JNJ1</accession>
<feature type="compositionally biased region" description="Polar residues" evidence="5">
    <location>
        <begin position="416"/>
        <end position="440"/>
    </location>
</feature>
<feature type="region of interest" description="Disordered" evidence="5">
    <location>
        <begin position="94"/>
        <end position="499"/>
    </location>
</feature>
<dbReference type="Pfam" id="PF00412">
    <property type="entry name" value="LIM"/>
    <property type="match status" value="2"/>
</dbReference>
<dbReference type="CDD" id="cd08368">
    <property type="entry name" value="LIM"/>
    <property type="match status" value="1"/>
</dbReference>
<dbReference type="SUPFAM" id="SSF57716">
    <property type="entry name" value="Glucocorticoid receptor-like (DNA-binding domain)"/>
    <property type="match status" value="1"/>
</dbReference>
<feature type="compositionally biased region" description="Pro residues" evidence="5">
    <location>
        <begin position="677"/>
        <end position="688"/>
    </location>
</feature>
<dbReference type="FunFam" id="2.10.110.10:FF:000105">
    <property type="entry name" value="Similar to LIM domain-containing protein"/>
    <property type="match status" value="1"/>
</dbReference>
<reference evidence="7 8" key="1">
    <citation type="submission" date="2021-11" db="EMBL/GenBank/DDBJ databases">
        <title>Black yeast isolated from Biological Soil Crust.</title>
        <authorList>
            <person name="Kurbessoian T."/>
        </authorList>
    </citation>
    <scope>NUCLEOTIDE SEQUENCE [LARGE SCALE GENOMIC DNA]</scope>
    <source>
        <strain evidence="7 8">CCFEE 5522</strain>
    </source>
</reference>
<evidence type="ECO:0000256" key="3">
    <source>
        <dbReference type="ARBA" id="ARBA00023038"/>
    </source>
</evidence>
<evidence type="ECO:0000256" key="2">
    <source>
        <dbReference type="ARBA" id="ARBA00022833"/>
    </source>
</evidence>
<dbReference type="PROSITE" id="PS50023">
    <property type="entry name" value="LIM_DOMAIN_2"/>
    <property type="match status" value="2"/>
</dbReference>
<dbReference type="GO" id="GO:0030695">
    <property type="term" value="F:GTPase regulator activity"/>
    <property type="evidence" value="ECO:0007669"/>
    <property type="project" value="UniProtKB-ARBA"/>
</dbReference>
<evidence type="ECO:0000256" key="1">
    <source>
        <dbReference type="ARBA" id="ARBA00022723"/>
    </source>
</evidence>